<dbReference type="InterPro" id="IPR013583">
    <property type="entry name" value="MCTP_C"/>
</dbReference>
<dbReference type="SUPFAM" id="SSF49562">
    <property type="entry name" value="C2 domain (Calcium/lipid-binding domain, CaLB)"/>
    <property type="match status" value="3"/>
</dbReference>
<dbReference type="PANTHER" id="PTHR45911:SF2">
    <property type="entry name" value="MULTIPLE C2 AND TRANSMEMBRANE DOMAIN-CONTAINING PROTEIN 2"/>
    <property type="match status" value="1"/>
</dbReference>
<dbReference type="InterPro" id="IPR035892">
    <property type="entry name" value="C2_domain_sf"/>
</dbReference>
<dbReference type="GO" id="GO:0005509">
    <property type="term" value="F:calcium ion binding"/>
    <property type="evidence" value="ECO:0007669"/>
    <property type="project" value="TreeGrafter"/>
</dbReference>
<dbReference type="FunFam" id="2.60.40.150:FF:000174">
    <property type="entry name" value="Multiple C2 domains, transmembrane 2a"/>
    <property type="match status" value="1"/>
</dbReference>
<dbReference type="Ensembl" id="ENSCCRT00000055478.2">
    <property type="protein sequence ID" value="ENSCCRP00000051194.2"/>
    <property type="gene ID" value="ENSCCRG00000026815.2"/>
</dbReference>
<feature type="domain" description="C2" evidence="10">
    <location>
        <begin position="150"/>
        <end position="264"/>
    </location>
</feature>
<feature type="transmembrane region" description="Helical" evidence="9">
    <location>
        <begin position="471"/>
        <end position="502"/>
    </location>
</feature>
<keyword evidence="7 9" id="KW-1133">Transmembrane helix</keyword>
<dbReference type="GeneTree" id="ENSGT00940000156291"/>
<dbReference type="Pfam" id="PF08372">
    <property type="entry name" value="PRT_C"/>
    <property type="match status" value="1"/>
</dbReference>
<proteinExistence type="inferred from homology"/>
<evidence type="ECO:0000256" key="9">
    <source>
        <dbReference type="SAM" id="Phobius"/>
    </source>
</evidence>
<reference evidence="11" key="2">
    <citation type="submission" date="2025-09" db="UniProtKB">
        <authorList>
            <consortium name="Ensembl"/>
        </authorList>
    </citation>
    <scope>IDENTIFICATION</scope>
</reference>
<feature type="transmembrane region" description="Helical" evidence="9">
    <location>
        <begin position="578"/>
        <end position="602"/>
    </location>
</feature>
<evidence type="ECO:0000313" key="11">
    <source>
        <dbReference type="Ensembl" id="ENSCCRP00000051194.2"/>
    </source>
</evidence>
<evidence type="ECO:0000256" key="1">
    <source>
        <dbReference type="ARBA" id="ARBA00004141"/>
    </source>
</evidence>
<comment type="subcellular location">
    <subcellularLocation>
        <location evidence="1">Membrane</location>
        <topology evidence="1">Multi-pass membrane protein</topology>
    </subcellularLocation>
</comment>
<keyword evidence="3 9" id="KW-0812">Transmembrane</keyword>
<evidence type="ECO:0000256" key="8">
    <source>
        <dbReference type="ARBA" id="ARBA00023136"/>
    </source>
</evidence>
<name>A0A8C1CS33_CYPCA</name>
<dbReference type="CDD" id="cd08376">
    <property type="entry name" value="C2B_MCTP_PRT"/>
    <property type="match status" value="1"/>
</dbReference>
<evidence type="ECO:0000259" key="10">
    <source>
        <dbReference type="PROSITE" id="PS50004"/>
    </source>
</evidence>
<keyword evidence="8 9" id="KW-0472">Membrane</keyword>
<sequence>SFLGTLIKQISPVNCQNTVDLLWFTDLLNYYDPYVKFKLDGKTLYKSKVVYKNLNPVWNETFSFPIRNLDKKLFIKVHVYDRDLTTDDFMGSCGVELNKLELENEMALPLDDPNSLEDDMGVIVVDICLSVRDGKNKKQVSNFMNLKSWLEHNKRLTESMKKSQLWTGVYTITLVEGRDLPLDGQGDLFVRFKLGDQKYKSKSQVKKVNTQWRERFDFNQFPDTSSILEIEVVGKEGRRYEDCYGQCEIELSGLPLNESTLFTHELDPGRGRVVFLVTPTPCTGASITDLVAPPLEEPHERDNMLVKYSLRNSLKDLRDVGFLQVKVIKATDLMAADLNGKSDPFCVLELGNNRLQTHTIYKTLNPEWNKVFTFPVKDIHEVLEVTVFDEDGDKAPDFLGKVALPLLSVSIKASIRTFTPREQKFMEDNAKFSKKVLARNVLRVRNLYRAVCHTNQFIKSCFQWESVQRSIIAFLVFVLTVWYWDFYMLPMFMVLLIVWNYLQIASERVTRDLDTMELYEEEDEDEKESERKGLMEKIHMVQEIVITVQNLLEAIASFGERIKNTFNWSVPFLSNLAFLVLMMATVITYFIPIRYIILLWGIHKFTKKLRNPYAIENNEVMDFLSRVPSDVQMAQYTELSSCSFHSPYRRRKASP</sequence>
<accession>A0A8C1CS33</accession>
<dbReference type="Pfam" id="PF00168">
    <property type="entry name" value="C2"/>
    <property type="match status" value="3"/>
</dbReference>
<protein>
    <submittedName>
        <fullName evidence="11">Multiple C2 domains, transmembrane 2b</fullName>
    </submittedName>
</protein>
<dbReference type="GO" id="GO:0030672">
    <property type="term" value="C:synaptic vesicle membrane"/>
    <property type="evidence" value="ECO:0007669"/>
    <property type="project" value="TreeGrafter"/>
</dbReference>
<evidence type="ECO:0000256" key="4">
    <source>
        <dbReference type="ARBA" id="ARBA00022723"/>
    </source>
</evidence>
<evidence type="ECO:0000256" key="3">
    <source>
        <dbReference type="ARBA" id="ARBA00022692"/>
    </source>
</evidence>
<keyword evidence="4" id="KW-0479">Metal-binding</keyword>
<evidence type="ECO:0000256" key="6">
    <source>
        <dbReference type="ARBA" id="ARBA00022837"/>
    </source>
</evidence>
<comment type="similarity">
    <text evidence="2">Belongs to the MCTP family.</text>
</comment>
<evidence type="ECO:0000256" key="2">
    <source>
        <dbReference type="ARBA" id="ARBA00007923"/>
    </source>
</evidence>
<keyword evidence="12" id="KW-1185">Reference proteome</keyword>
<dbReference type="FunFam" id="2.60.40.150:FF:000019">
    <property type="entry name" value="Multiple C2 and transmembrane domain-containing protein 2 isoform 1"/>
    <property type="match status" value="1"/>
</dbReference>
<evidence type="ECO:0000256" key="7">
    <source>
        <dbReference type="ARBA" id="ARBA00022989"/>
    </source>
</evidence>
<evidence type="ECO:0000313" key="12">
    <source>
        <dbReference type="Proteomes" id="UP001108240"/>
    </source>
</evidence>
<dbReference type="Gene3D" id="2.60.40.150">
    <property type="entry name" value="C2 domain"/>
    <property type="match status" value="3"/>
</dbReference>
<dbReference type="AlphaFoldDB" id="A0A8C1CS33"/>
<dbReference type="Proteomes" id="UP001108240">
    <property type="component" value="Unplaced"/>
</dbReference>
<evidence type="ECO:0000256" key="5">
    <source>
        <dbReference type="ARBA" id="ARBA00022737"/>
    </source>
</evidence>
<dbReference type="InterPro" id="IPR000008">
    <property type="entry name" value="C2_dom"/>
</dbReference>
<dbReference type="PANTHER" id="PTHR45911">
    <property type="entry name" value="C2 DOMAIN-CONTAINING PROTEIN"/>
    <property type="match status" value="1"/>
</dbReference>
<dbReference type="SMART" id="SM00239">
    <property type="entry name" value="C2"/>
    <property type="match status" value="3"/>
</dbReference>
<keyword evidence="6" id="KW-0106">Calcium</keyword>
<reference evidence="11" key="1">
    <citation type="submission" date="2025-08" db="UniProtKB">
        <authorList>
            <consortium name="Ensembl"/>
        </authorList>
    </citation>
    <scope>IDENTIFICATION</scope>
</reference>
<feature type="domain" description="C2" evidence="10">
    <location>
        <begin position="1"/>
        <end position="110"/>
    </location>
</feature>
<organism evidence="11 12">
    <name type="scientific">Cyprinus carpio carpio</name>
    <dbReference type="NCBI Taxonomy" id="630221"/>
    <lineage>
        <taxon>Eukaryota</taxon>
        <taxon>Metazoa</taxon>
        <taxon>Chordata</taxon>
        <taxon>Craniata</taxon>
        <taxon>Vertebrata</taxon>
        <taxon>Euteleostomi</taxon>
        <taxon>Actinopterygii</taxon>
        <taxon>Neopterygii</taxon>
        <taxon>Teleostei</taxon>
        <taxon>Ostariophysi</taxon>
        <taxon>Cypriniformes</taxon>
        <taxon>Cyprinidae</taxon>
        <taxon>Cyprininae</taxon>
        <taxon>Cyprinus</taxon>
    </lineage>
</organism>
<dbReference type="GO" id="GO:0046928">
    <property type="term" value="P:regulation of neurotransmitter secretion"/>
    <property type="evidence" value="ECO:0007669"/>
    <property type="project" value="TreeGrafter"/>
</dbReference>
<feature type="domain" description="C2" evidence="10">
    <location>
        <begin position="306"/>
        <end position="419"/>
    </location>
</feature>
<dbReference type="PRINTS" id="PR00360">
    <property type="entry name" value="C2DOMAIN"/>
</dbReference>
<keyword evidence="5" id="KW-0677">Repeat</keyword>
<dbReference type="PROSITE" id="PS50004">
    <property type="entry name" value="C2"/>
    <property type="match status" value="3"/>
</dbReference>